<dbReference type="InterPro" id="IPR049237">
    <property type="entry name" value="DUF2264_C"/>
</dbReference>
<feature type="domain" description="DUF2264" evidence="1">
    <location>
        <begin position="8"/>
        <end position="349"/>
    </location>
</feature>
<gene>
    <name evidence="3" type="ORF">F130042H8_05100</name>
</gene>
<dbReference type="InterPro" id="IPR049349">
    <property type="entry name" value="DUF2264_N"/>
</dbReference>
<dbReference type="EMBL" id="BAABXL010000001">
    <property type="protein sequence ID" value="GAA6267450.1"/>
    <property type="molecule type" value="Genomic_DNA"/>
</dbReference>
<dbReference type="Proteomes" id="UP001600894">
    <property type="component" value="Unassembled WGS sequence"/>
</dbReference>
<dbReference type="PANTHER" id="PTHR35339">
    <property type="entry name" value="LINALOOL DEHYDRATASE_ISOMERASE DOMAIN-CONTAINING PROTEIN"/>
    <property type="match status" value="1"/>
</dbReference>
<evidence type="ECO:0000259" key="1">
    <source>
        <dbReference type="Pfam" id="PF10022"/>
    </source>
</evidence>
<organism evidence="3 4">
    <name type="scientific">Enterocloster alcoholdehydrogenati</name>
    <dbReference type="NCBI Taxonomy" id="2547410"/>
    <lineage>
        <taxon>Bacteria</taxon>
        <taxon>Bacillati</taxon>
        <taxon>Bacillota</taxon>
        <taxon>Clostridia</taxon>
        <taxon>Lachnospirales</taxon>
        <taxon>Lachnospiraceae</taxon>
        <taxon>Enterocloster</taxon>
    </lineage>
</organism>
<evidence type="ECO:0000313" key="4">
    <source>
        <dbReference type="Proteomes" id="UP001600894"/>
    </source>
</evidence>
<dbReference type="Pfam" id="PF10022">
    <property type="entry name" value="DUF2264"/>
    <property type="match status" value="1"/>
</dbReference>
<comment type="caution">
    <text evidence="3">The sequence shown here is derived from an EMBL/GenBank/DDBJ whole genome shotgun (WGS) entry which is preliminary data.</text>
</comment>
<dbReference type="InterPro" id="IPR016624">
    <property type="entry name" value="UCP014753"/>
</dbReference>
<protein>
    <submittedName>
        <fullName evidence="3">DUF2264 domain-containing protein</fullName>
    </submittedName>
</protein>
<accession>A0ABQ0ATV3</accession>
<dbReference type="PIRSF" id="PIRSF014753">
    <property type="entry name" value="UCP014753"/>
    <property type="match status" value="1"/>
</dbReference>
<dbReference type="RefSeq" id="WP_176255041.1">
    <property type="nucleotide sequence ID" value="NZ_BAABXL010000001.1"/>
</dbReference>
<dbReference type="Pfam" id="PF20938">
    <property type="entry name" value="DUF2264_C"/>
    <property type="match status" value="1"/>
</dbReference>
<name>A0ABQ0ATV3_9FIRM</name>
<evidence type="ECO:0000259" key="2">
    <source>
        <dbReference type="Pfam" id="PF20938"/>
    </source>
</evidence>
<keyword evidence="4" id="KW-1185">Reference proteome</keyword>
<dbReference type="PANTHER" id="PTHR35339:SF4">
    <property type="entry name" value="LINALOOL DEHYDRATASE_ISOMERASE DOMAIN-CONTAINING PROTEIN"/>
    <property type="match status" value="1"/>
</dbReference>
<sequence length="568" mass="65312">MNQILYDKKDYQELLLEMLEPLRKWFSEGKARIRLSGTGAGYSGNIIEMETFARPLWGLVPFWAGGGRSEGWEQIYHQGIASGTDPQHPEYWGQCGDYDQRFVEMAPIAAGILMAPEILWDPFSAEEKDRICTWISQINDHELPKCNWYYFRILVNLALKNRGMPYSQERLESDLAYMDACYLGDGWYVDGVSDQKDYYCPFAMEYYSQIYAAFAQAEDSDRCRRLKKRAAEFQREFILWFDWEGAALPYGRSLTYRMAQAAFWPASLLSGAGNCDVGEIKGIVNRNIRYWLSKNIFERDGILNVGYAYGNLTMAERYNSPGSPYWSMKIFLILALSDHHPYWSAQEKPFPRQKRLSRLLYAEMLIQQGEQGAFAYVPAVYNKNVLGHFVEKYGKFVYSTKFAFSVAHSCENLVEAAPDSMLAFVLEGEQQVYVRRRSIRYGVETDHIWSEWSPVRGISVRTEIWPVPEGHIRRHKIISDKSAAVFDCGFAVAMYEDGYQTESGNGESFAEVRNHLQRCRVTAQCGGMEPYFIQAEPNTNLLYPNTCIPAVWGRIEAGITTLETFVEI</sequence>
<proteinExistence type="predicted"/>
<feature type="domain" description="DUF2264" evidence="2">
    <location>
        <begin position="389"/>
        <end position="560"/>
    </location>
</feature>
<reference evidence="3 4" key="1">
    <citation type="submission" date="2024-04" db="EMBL/GenBank/DDBJ databases">
        <title>Defined microbial consortia suppress multidrug-resistant proinflammatory Enterobacteriaceae via ecological control.</title>
        <authorList>
            <person name="Furuichi M."/>
            <person name="Kawaguchi T."/>
            <person name="Pust M."/>
            <person name="Yasuma K."/>
            <person name="Plichta D."/>
            <person name="Hasegawa N."/>
            <person name="Ohya T."/>
            <person name="Bhattarai S."/>
            <person name="Sasajima S."/>
            <person name="Aoto Y."/>
            <person name="Tuganbaev T."/>
            <person name="Yaginuma M."/>
            <person name="Ueda M."/>
            <person name="Okahashi N."/>
            <person name="Amafuji K."/>
            <person name="Kiridooshi Y."/>
            <person name="Sugita K."/>
            <person name="Strazar M."/>
            <person name="Skelly A."/>
            <person name="Suda W."/>
            <person name="Hattori M."/>
            <person name="Nakamoto N."/>
            <person name="Caballero S."/>
            <person name="Norman J."/>
            <person name="Olle B."/>
            <person name="Tanoue T."/>
            <person name="Arita M."/>
            <person name="Bucci V."/>
            <person name="Atarashi K."/>
            <person name="Xavier R."/>
            <person name="Honda K."/>
        </authorList>
    </citation>
    <scope>NUCLEOTIDE SEQUENCE [LARGE SCALE GENOMIC DNA]</scope>
    <source>
        <strain evidence="4">f13</strain>
    </source>
</reference>
<evidence type="ECO:0000313" key="3">
    <source>
        <dbReference type="EMBL" id="GAA6267450.1"/>
    </source>
</evidence>